<keyword evidence="12" id="KW-1185">Reference proteome</keyword>
<reference evidence="11 12" key="1">
    <citation type="submission" date="2018-10" db="EMBL/GenBank/DDBJ databases">
        <title>Genomic Encyclopedia of Archaeal and Bacterial Type Strains, Phase II (KMG-II): from individual species to whole genera.</title>
        <authorList>
            <person name="Goeker M."/>
        </authorList>
    </citation>
    <scope>NUCLEOTIDE SEQUENCE [LARGE SCALE GENOMIC DNA]</scope>
    <source>
        <strain evidence="11 12">DSM 25217</strain>
    </source>
</reference>
<dbReference type="SUPFAM" id="SSF52343">
    <property type="entry name" value="Ferredoxin reductase-like, C-terminal NADP-linked domain"/>
    <property type="match status" value="1"/>
</dbReference>
<dbReference type="InParanoid" id="A0A3M0CLV7"/>
<evidence type="ECO:0000259" key="8">
    <source>
        <dbReference type="PROSITE" id="PS51085"/>
    </source>
</evidence>
<dbReference type="InterPro" id="IPR017927">
    <property type="entry name" value="FAD-bd_FR_type"/>
</dbReference>
<comment type="caution">
    <text evidence="11">The sequence shown here is derived from an EMBL/GenBank/DDBJ whole genome shotgun (WGS) entry which is preliminary data.</text>
</comment>
<dbReference type="PROSITE" id="PS51384">
    <property type="entry name" value="FAD_FR"/>
    <property type="match status" value="1"/>
</dbReference>
<gene>
    <name evidence="11" type="ORF">BXY39_2020</name>
</gene>
<dbReference type="InterPro" id="IPR006058">
    <property type="entry name" value="2Fe2S_fd_BS"/>
</dbReference>
<organism evidence="11 12">
    <name type="scientific">Eilatimonas milleporae</name>
    <dbReference type="NCBI Taxonomy" id="911205"/>
    <lineage>
        <taxon>Bacteria</taxon>
        <taxon>Pseudomonadati</taxon>
        <taxon>Pseudomonadota</taxon>
        <taxon>Alphaproteobacteria</taxon>
        <taxon>Kordiimonadales</taxon>
        <taxon>Kordiimonadaceae</taxon>
        <taxon>Eilatimonas</taxon>
    </lineage>
</organism>
<dbReference type="EMBL" id="REFR01000011">
    <property type="protein sequence ID" value="RMB07926.1"/>
    <property type="molecule type" value="Genomic_DNA"/>
</dbReference>
<dbReference type="InterPro" id="IPR036010">
    <property type="entry name" value="2Fe-2S_ferredoxin-like_sf"/>
</dbReference>
<evidence type="ECO:0000259" key="9">
    <source>
        <dbReference type="PROSITE" id="PS51379"/>
    </source>
</evidence>
<dbReference type="Gene3D" id="3.40.50.80">
    <property type="entry name" value="Nucleotide-binding domain of ferredoxin-NADP reductase (FNR) module"/>
    <property type="match status" value="1"/>
</dbReference>
<dbReference type="GO" id="GO:0016491">
    <property type="term" value="F:oxidoreductase activity"/>
    <property type="evidence" value="ECO:0007669"/>
    <property type="project" value="UniProtKB-KW"/>
</dbReference>
<dbReference type="AlphaFoldDB" id="A0A3M0CLV7"/>
<evidence type="ECO:0000256" key="2">
    <source>
        <dbReference type="ARBA" id="ARBA00022714"/>
    </source>
</evidence>
<dbReference type="PROSITE" id="PS00197">
    <property type="entry name" value="2FE2S_FER_1"/>
    <property type="match status" value="1"/>
</dbReference>
<dbReference type="InterPro" id="IPR001041">
    <property type="entry name" value="2Fe-2S_ferredoxin-type"/>
</dbReference>
<feature type="region of interest" description="Disordered" evidence="7">
    <location>
        <begin position="58"/>
        <end position="93"/>
    </location>
</feature>
<proteinExistence type="predicted"/>
<dbReference type="CDD" id="cd00207">
    <property type="entry name" value="fer2"/>
    <property type="match status" value="1"/>
</dbReference>
<keyword evidence="2" id="KW-0001">2Fe-2S</keyword>
<evidence type="ECO:0000256" key="6">
    <source>
        <dbReference type="ARBA" id="ARBA00023014"/>
    </source>
</evidence>
<dbReference type="PROSITE" id="PS51379">
    <property type="entry name" value="4FE4S_FER_2"/>
    <property type="match status" value="1"/>
</dbReference>
<dbReference type="RefSeq" id="WP_170163745.1">
    <property type="nucleotide sequence ID" value="NZ_REFR01000011.1"/>
</dbReference>
<dbReference type="InterPro" id="IPR012675">
    <property type="entry name" value="Beta-grasp_dom_sf"/>
</dbReference>
<dbReference type="SUPFAM" id="SSF63380">
    <property type="entry name" value="Riboflavin synthase domain-like"/>
    <property type="match status" value="1"/>
</dbReference>
<dbReference type="PANTHER" id="PTHR47354:SF1">
    <property type="entry name" value="CARNITINE MONOOXYGENASE REDUCTASE SUBUNIT"/>
    <property type="match status" value="1"/>
</dbReference>
<dbReference type="GO" id="GO:0046872">
    <property type="term" value="F:metal ion binding"/>
    <property type="evidence" value="ECO:0007669"/>
    <property type="project" value="UniProtKB-KW"/>
</dbReference>
<dbReference type="InterPro" id="IPR017896">
    <property type="entry name" value="4Fe4S_Fe-S-bd"/>
</dbReference>
<keyword evidence="3" id="KW-0479">Metal-binding</keyword>
<dbReference type="Gene3D" id="3.10.20.30">
    <property type="match status" value="1"/>
</dbReference>
<dbReference type="Pfam" id="PF12838">
    <property type="entry name" value="Fer4_7"/>
    <property type="match status" value="1"/>
</dbReference>
<evidence type="ECO:0000256" key="7">
    <source>
        <dbReference type="SAM" id="MobiDB-lite"/>
    </source>
</evidence>
<keyword evidence="5" id="KW-0408">Iron</keyword>
<dbReference type="PRINTS" id="PR00409">
    <property type="entry name" value="PHDIOXRDTASE"/>
</dbReference>
<dbReference type="SUPFAM" id="SSF54862">
    <property type="entry name" value="4Fe-4S ferredoxins"/>
    <property type="match status" value="1"/>
</dbReference>
<evidence type="ECO:0000259" key="10">
    <source>
        <dbReference type="PROSITE" id="PS51384"/>
    </source>
</evidence>
<keyword evidence="4" id="KW-0560">Oxidoreductase</keyword>
<dbReference type="Pfam" id="PF00111">
    <property type="entry name" value="Fer2"/>
    <property type="match status" value="1"/>
</dbReference>
<evidence type="ECO:0000256" key="5">
    <source>
        <dbReference type="ARBA" id="ARBA00023004"/>
    </source>
</evidence>
<evidence type="ECO:0000256" key="4">
    <source>
        <dbReference type="ARBA" id="ARBA00023002"/>
    </source>
</evidence>
<dbReference type="GO" id="GO:0051537">
    <property type="term" value="F:2 iron, 2 sulfur cluster binding"/>
    <property type="evidence" value="ECO:0007669"/>
    <property type="project" value="UniProtKB-KW"/>
</dbReference>
<accession>A0A3M0CLV7</accession>
<dbReference type="Proteomes" id="UP000271227">
    <property type="component" value="Unassembled WGS sequence"/>
</dbReference>
<evidence type="ECO:0000313" key="11">
    <source>
        <dbReference type="EMBL" id="RMB07926.1"/>
    </source>
</evidence>
<dbReference type="InterPro" id="IPR050415">
    <property type="entry name" value="MRET"/>
</dbReference>
<name>A0A3M0CLV7_9PROT</name>
<protein>
    <submittedName>
        <fullName evidence="11">Ferredoxin-NADP reductase</fullName>
    </submittedName>
</protein>
<feature type="domain" description="FAD-binding FR-type" evidence="10">
    <location>
        <begin position="446"/>
        <end position="546"/>
    </location>
</feature>
<keyword evidence="1" id="KW-0285">Flavoprotein</keyword>
<evidence type="ECO:0000256" key="1">
    <source>
        <dbReference type="ARBA" id="ARBA00022630"/>
    </source>
</evidence>
<evidence type="ECO:0000256" key="3">
    <source>
        <dbReference type="ARBA" id="ARBA00022723"/>
    </source>
</evidence>
<dbReference type="InterPro" id="IPR039261">
    <property type="entry name" value="FNR_nucleotide-bd"/>
</dbReference>
<dbReference type="SUPFAM" id="SSF54292">
    <property type="entry name" value="2Fe-2S ferredoxin-like"/>
    <property type="match status" value="1"/>
</dbReference>
<dbReference type="Gene3D" id="3.30.70.20">
    <property type="match status" value="1"/>
</dbReference>
<feature type="domain" description="4Fe-4S ferredoxin-type" evidence="9">
    <location>
        <begin position="326"/>
        <end position="358"/>
    </location>
</feature>
<sequence length="749" mass="81593">MAHYKGTVAALATQVGIWVTSALSASVALALSHGPGRAFRVWHRAKRRAGQAIYVEDLPKGPTLTSGQRRAGGPSVPPRPADKAHPFKPRFMRHGRFPEPRRTLVYRDPPLSGLTLAGVGDETPRRFTKFYHAGHDQIYGAINFGFHMLMQPRAVATLMRVQWDNRRATGPIARARQDVADPALMAETIKRLAKASGATHVGCTPVVEEAVYAPYDDVLPHAIVIAAPMDREALLGIPDPDSLVSILEGYYEVGHTALDIAEHIRSLGWRAEADTNLGNAPEKVMHIPLAVNAGLGTMGRHTSLITESHGANVRLAVVLTDLPLAFDAPVDFGVEAMCANCRVCRESCPSNAIYEDKQMVRGVRKWHLDFDRCMPYFNENDGCGVCITVCPWSQSGQGPLTALMQQQRARVADSWPEPVPDEDRLVALSPMPDEPPHVPAVGGPEDWWQQVEITDLRPFPGGIVELSLERPGGAPLPDWSAGAHVELRLPSARVRPYSLANLPEEGRYRLAVKVERDGTGGSREVGTFRPGQHLTVSRPGNNFLVAEDLPHMILCAGGIGITVIAALARRLTQLGASWEMHYSVRTVDQAIYADEIRALNGGPLTIHTDRDWLKTPPTDRPVGTGVATCGPRAYMDAVRAWALAGGIDPKRYYCEEFGSLRKDAPFDVVLGSSGERVRIEPGQTIARELSRRGIHIPVSCGYGICGACTAGLLEGEQDARDHIFSDEERRTKIALCCSRAAGSEIVIDL</sequence>
<dbReference type="Gene3D" id="2.40.30.10">
    <property type="entry name" value="Translation factors"/>
    <property type="match status" value="1"/>
</dbReference>
<evidence type="ECO:0000313" key="12">
    <source>
        <dbReference type="Proteomes" id="UP000271227"/>
    </source>
</evidence>
<dbReference type="PROSITE" id="PS51085">
    <property type="entry name" value="2FE2S_FER_2"/>
    <property type="match status" value="1"/>
</dbReference>
<dbReference type="CDD" id="cd06185">
    <property type="entry name" value="PDR_like"/>
    <property type="match status" value="1"/>
</dbReference>
<keyword evidence="6" id="KW-0411">Iron-sulfur</keyword>
<dbReference type="PROSITE" id="PS00198">
    <property type="entry name" value="4FE4S_FER_1"/>
    <property type="match status" value="1"/>
</dbReference>
<dbReference type="PANTHER" id="PTHR47354">
    <property type="entry name" value="NADH OXIDOREDUCTASE HCR"/>
    <property type="match status" value="1"/>
</dbReference>
<feature type="domain" description="2Fe-2S ferredoxin-type" evidence="8">
    <location>
        <begin position="666"/>
        <end position="749"/>
    </location>
</feature>
<dbReference type="InterPro" id="IPR017938">
    <property type="entry name" value="Riboflavin_synthase-like_b-brl"/>
</dbReference>
<dbReference type="InterPro" id="IPR017900">
    <property type="entry name" value="4Fe4S_Fe_S_CS"/>
</dbReference>